<dbReference type="Pfam" id="PF00085">
    <property type="entry name" value="Thioredoxin"/>
    <property type="match status" value="1"/>
</dbReference>
<dbReference type="EMBL" id="MW343794">
    <property type="protein sequence ID" value="QQG33683.1"/>
    <property type="molecule type" value="Genomic_DNA"/>
</dbReference>
<dbReference type="PANTHER" id="PTHR45663">
    <property type="entry name" value="GEO12009P1"/>
    <property type="match status" value="1"/>
</dbReference>
<dbReference type="InterPro" id="IPR013766">
    <property type="entry name" value="Thioredoxin_domain"/>
</dbReference>
<dbReference type="Gene3D" id="3.40.30.10">
    <property type="entry name" value="Glutaredoxin"/>
    <property type="match status" value="1"/>
</dbReference>
<dbReference type="RefSeq" id="YP_010671931.1">
    <property type="nucleotide sequence ID" value="NC_070973.1"/>
</dbReference>
<dbReference type="KEGG" id="vg:77948193"/>
<keyword evidence="3" id="KW-1185">Reference proteome</keyword>
<name>A0A7T5UFS8_9CAUD</name>
<evidence type="ECO:0000259" key="1">
    <source>
        <dbReference type="PROSITE" id="PS51352"/>
    </source>
</evidence>
<dbReference type="PANTHER" id="PTHR45663:SF11">
    <property type="entry name" value="GEO12009P1"/>
    <property type="match status" value="1"/>
</dbReference>
<dbReference type="CDD" id="cd02947">
    <property type="entry name" value="TRX_family"/>
    <property type="match status" value="1"/>
</dbReference>
<accession>A0A7T5UFS8</accession>
<organism evidence="2 3">
    <name type="scientific">Cronobacter phage A24</name>
    <dbReference type="NCBI Taxonomy" id="2795745"/>
    <lineage>
        <taxon>Viruses</taxon>
        <taxon>Duplodnaviria</taxon>
        <taxon>Heunggongvirae</taxon>
        <taxon>Uroviricota</taxon>
        <taxon>Caudoviricetes</taxon>
        <taxon>Grimontviridae</taxon>
        <taxon>Crifsvirus</taxon>
        <taxon>Crifsvirus A24</taxon>
    </lineage>
</organism>
<sequence length="87" mass="9553">MYKLIKFYSDSCAPCKAMAPIVSAVTHERGIELVEMNIGTEEGLNMARTVGVRQVPTFVLEKDGKSVGIKVGAMPEEDFIKFIEEAS</sequence>
<dbReference type="Proteomes" id="UP000595896">
    <property type="component" value="Segment"/>
</dbReference>
<dbReference type="SUPFAM" id="SSF52833">
    <property type="entry name" value="Thioredoxin-like"/>
    <property type="match status" value="1"/>
</dbReference>
<proteinExistence type="predicted"/>
<reference evidence="2 3" key="1">
    <citation type="submission" date="2020-12" db="EMBL/GenBank/DDBJ databases">
        <authorList>
            <person name="Luo D."/>
            <person name="Li C."/>
            <person name="Zeng H."/>
        </authorList>
    </citation>
    <scope>NUCLEOTIDE SEQUENCE [LARGE SCALE GENOMIC DNA]</scope>
</reference>
<dbReference type="GO" id="GO:0015035">
    <property type="term" value="F:protein-disulfide reductase activity"/>
    <property type="evidence" value="ECO:0007669"/>
    <property type="project" value="TreeGrafter"/>
</dbReference>
<evidence type="ECO:0000313" key="3">
    <source>
        <dbReference type="Proteomes" id="UP000595896"/>
    </source>
</evidence>
<evidence type="ECO:0000313" key="2">
    <source>
        <dbReference type="EMBL" id="QQG33683.1"/>
    </source>
</evidence>
<feature type="domain" description="Thioredoxin" evidence="1">
    <location>
        <begin position="1"/>
        <end position="87"/>
    </location>
</feature>
<dbReference type="InterPro" id="IPR036249">
    <property type="entry name" value="Thioredoxin-like_sf"/>
</dbReference>
<dbReference type="GO" id="GO:0016853">
    <property type="term" value="F:isomerase activity"/>
    <property type="evidence" value="ECO:0007669"/>
    <property type="project" value="UniProtKB-KW"/>
</dbReference>
<protein>
    <submittedName>
        <fullName evidence="2">Thiol-disulfide isomerase and thioredoxin</fullName>
    </submittedName>
</protein>
<keyword evidence="2" id="KW-0413">Isomerase</keyword>
<dbReference type="PROSITE" id="PS51352">
    <property type="entry name" value="THIOREDOXIN_2"/>
    <property type="match status" value="1"/>
</dbReference>
<dbReference type="GeneID" id="77948193"/>